<keyword evidence="3" id="KW-1185">Reference proteome</keyword>
<sequence>MSLPADCPSRDSAATAKPRPLSGVFARITSSSARQREKDSPEPSPTARPARAASIRQPSTSTRPATSGAAGPAAVSRPTTSSGIPSSRRAVSGAITGQGSISAAGPGTGPAPGPRHARAKSSLPANVALSAETARLQTELLQLSLLHRRAHHVLGEWAGDARAKLRGRWDALDAAWKGECAALARRLDEWRRKLRELGDVPAPAPAPGPGPASAVAGGDGDGVEAEASALARILGGCRALVHGMLEELEVMEQIEREAAAAEMRWVREMNRKGLGARDEDGRRAGAIWRAF</sequence>
<evidence type="ECO:0000313" key="2">
    <source>
        <dbReference type="EMBL" id="KAG7290471.1"/>
    </source>
</evidence>
<organism evidence="2 3">
    <name type="scientific">Staphylotrichum longicolle</name>
    <dbReference type="NCBI Taxonomy" id="669026"/>
    <lineage>
        <taxon>Eukaryota</taxon>
        <taxon>Fungi</taxon>
        <taxon>Dikarya</taxon>
        <taxon>Ascomycota</taxon>
        <taxon>Pezizomycotina</taxon>
        <taxon>Sordariomycetes</taxon>
        <taxon>Sordariomycetidae</taxon>
        <taxon>Sordariales</taxon>
        <taxon>Chaetomiaceae</taxon>
        <taxon>Staphylotrichum</taxon>
    </lineage>
</organism>
<comment type="caution">
    <text evidence="2">The sequence shown here is derived from an EMBL/GenBank/DDBJ whole genome shotgun (WGS) entry which is preliminary data.</text>
</comment>
<protein>
    <submittedName>
        <fullName evidence="2">Uncharacterized protein</fullName>
    </submittedName>
</protein>
<dbReference type="Proteomes" id="UP001197093">
    <property type="component" value="Unassembled WGS sequence"/>
</dbReference>
<accession>A0AAD4EZF4</accession>
<feature type="region of interest" description="Disordered" evidence="1">
    <location>
        <begin position="199"/>
        <end position="219"/>
    </location>
</feature>
<evidence type="ECO:0000313" key="3">
    <source>
        <dbReference type="Proteomes" id="UP001197093"/>
    </source>
</evidence>
<dbReference type="EMBL" id="JAHCVI010000001">
    <property type="protein sequence ID" value="KAG7290471.1"/>
    <property type="molecule type" value="Genomic_DNA"/>
</dbReference>
<dbReference type="AlphaFoldDB" id="A0AAD4EZF4"/>
<gene>
    <name evidence="2" type="ORF">NEMBOFW57_000473</name>
</gene>
<evidence type="ECO:0000256" key="1">
    <source>
        <dbReference type="SAM" id="MobiDB-lite"/>
    </source>
</evidence>
<proteinExistence type="predicted"/>
<feature type="compositionally biased region" description="Low complexity" evidence="1">
    <location>
        <begin position="45"/>
        <end position="56"/>
    </location>
</feature>
<feature type="region of interest" description="Disordered" evidence="1">
    <location>
        <begin position="1"/>
        <end position="122"/>
    </location>
</feature>
<reference evidence="2" key="1">
    <citation type="submission" date="2023-02" db="EMBL/GenBank/DDBJ databases">
        <authorList>
            <person name="Palmer J.M."/>
        </authorList>
    </citation>
    <scope>NUCLEOTIDE SEQUENCE</scope>
    <source>
        <strain evidence="2">FW57</strain>
    </source>
</reference>
<name>A0AAD4EZF4_9PEZI</name>